<feature type="transmembrane region" description="Helical" evidence="2">
    <location>
        <begin position="7"/>
        <end position="25"/>
    </location>
</feature>
<protein>
    <submittedName>
        <fullName evidence="3">Uncharacterized protein</fullName>
    </submittedName>
</protein>
<organism evidence="3 4">
    <name type="scientific">Glossina brevipalpis</name>
    <dbReference type="NCBI Taxonomy" id="37001"/>
    <lineage>
        <taxon>Eukaryota</taxon>
        <taxon>Metazoa</taxon>
        <taxon>Ecdysozoa</taxon>
        <taxon>Arthropoda</taxon>
        <taxon>Hexapoda</taxon>
        <taxon>Insecta</taxon>
        <taxon>Pterygota</taxon>
        <taxon>Neoptera</taxon>
        <taxon>Endopterygota</taxon>
        <taxon>Diptera</taxon>
        <taxon>Brachycera</taxon>
        <taxon>Muscomorpha</taxon>
        <taxon>Hippoboscoidea</taxon>
        <taxon>Glossinidae</taxon>
        <taxon>Glossina</taxon>
    </lineage>
</organism>
<proteinExistence type="predicted"/>
<keyword evidence="2" id="KW-0472">Membrane</keyword>
<feature type="compositionally biased region" description="Low complexity" evidence="1">
    <location>
        <begin position="203"/>
        <end position="214"/>
    </location>
</feature>
<sequence length="649" mass="73451">MLTIHKVTTFFVTITASTMLMLIITCLSTQANEQNAMVNANLPVGENINIRHERSKVRHTAEKEQQQQQQQYKQKNMIKKLLVSSDMNGNEGFGKANNLTEKQHNMAAITLQRDYDNESNTTIAITQRHRNNENFTTTLAHPGVGIKAIKRNLVELSQFNGQVNAYYATDKPSYLTTAETVVPAVVTHRIRKLHKKEIMESLRQNSSGGSRRVNNGGGITDKYGGSHRRSLAEAEELQYRLLTNNHNNNNNNNNNDNNNDEEDDEKNVVQQLKTSLQNDNLMNYDFSYQNDEEQMADVDITENDEYDMTASTAQSIIYDDKHFEEDISTKLKNPSEIILKEIENDLPVDASYSTQPVVNVLNLSRVYHDLHLDEIENDLTVEQTTSLPLNFDDLVTDQLSDAVNQSKFHQYSQNLDRTEDSRLWSLENQNFMNPPRVSASTSVGGKGLDTTRIYKLQEINFIDTSDDNDSATNSPNDNNDNINNNSVMDDALLDNNNNNNLEFSSSESEAEDINNFSLNSEDDETNHFLEGVVDAANSDEIYDWDEISRSNRRNLMRGRDVVTKFLQIVETQHSLGSNCEAGTSLNLGEGVVDRYAQDRFRIEAEVAVNRANMLTSLVTPFDNHIGVAKHSKFYVRADRANLPEIASPD</sequence>
<evidence type="ECO:0000256" key="2">
    <source>
        <dbReference type="SAM" id="Phobius"/>
    </source>
</evidence>
<feature type="region of interest" description="Disordered" evidence="1">
    <location>
        <begin position="244"/>
        <end position="268"/>
    </location>
</feature>
<reference evidence="3" key="2">
    <citation type="submission" date="2020-05" db="UniProtKB">
        <authorList>
            <consortium name="EnsemblMetazoa"/>
        </authorList>
    </citation>
    <scope>IDENTIFICATION</scope>
    <source>
        <strain evidence="3">IAEA</strain>
    </source>
</reference>
<keyword evidence="2" id="KW-0812">Transmembrane</keyword>
<feature type="region of interest" description="Disordered" evidence="1">
    <location>
        <begin position="198"/>
        <end position="229"/>
    </location>
</feature>
<dbReference type="Proteomes" id="UP000091820">
    <property type="component" value="Unassembled WGS sequence"/>
</dbReference>
<keyword evidence="4" id="KW-1185">Reference proteome</keyword>
<dbReference type="EnsemblMetazoa" id="GBRI011344-RA">
    <property type="protein sequence ID" value="GBRI011344-PA"/>
    <property type="gene ID" value="GBRI011344"/>
</dbReference>
<dbReference type="VEuPathDB" id="VectorBase:GBRI011344"/>
<keyword evidence="2" id="KW-1133">Transmembrane helix</keyword>
<feature type="compositionally biased region" description="Low complexity" evidence="1">
    <location>
        <begin position="244"/>
        <end position="257"/>
    </location>
</feature>
<accession>A0A1A9W9N1</accession>
<feature type="region of interest" description="Disordered" evidence="1">
    <location>
        <begin position="464"/>
        <end position="512"/>
    </location>
</feature>
<evidence type="ECO:0000313" key="4">
    <source>
        <dbReference type="Proteomes" id="UP000091820"/>
    </source>
</evidence>
<evidence type="ECO:0000256" key="1">
    <source>
        <dbReference type="SAM" id="MobiDB-lite"/>
    </source>
</evidence>
<evidence type="ECO:0000313" key="3">
    <source>
        <dbReference type="EnsemblMetazoa" id="GBRI011344-PA"/>
    </source>
</evidence>
<reference evidence="4" key="1">
    <citation type="submission" date="2014-03" db="EMBL/GenBank/DDBJ databases">
        <authorList>
            <person name="Aksoy S."/>
            <person name="Warren W."/>
            <person name="Wilson R.K."/>
        </authorList>
    </citation>
    <scope>NUCLEOTIDE SEQUENCE [LARGE SCALE GENOMIC DNA]</scope>
    <source>
        <strain evidence="4">IAEA</strain>
    </source>
</reference>
<feature type="compositionally biased region" description="Low complexity" evidence="1">
    <location>
        <begin position="470"/>
        <end position="507"/>
    </location>
</feature>
<name>A0A1A9W9N1_9MUSC</name>
<dbReference type="AlphaFoldDB" id="A0A1A9W9N1"/>